<dbReference type="SUPFAM" id="SSF140453">
    <property type="entry name" value="EsxAB dimer-like"/>
    <property type="match status" value="1"/>
</dbReference>
<proteinExistence type="inferred from homology"/>
<organism evidence="2 3">
    <name type="scientific">Actinorugispora endophytica</name>
    <dbReference type="NCBI Taxonomy" id="1605990"/>
    <lineage>
        <taxon>Bacteria</taxon>
        <taxon>Bacillati</taxon>
        <taxon>Actinomycetota</taxon>
        <taxon>Actinomycetes</taxon>
        <taxon>Streptosporangiales</taxon>
        <taxon>Nocardiopsidaceae</taxon>
        <taxon>Actinorugispora</taxon>
    </lineage>
</organism>
<evidence type="ECO:0000313" key="2">
    <source>
        <dbReference type="EMBL" id="TDQ44658.1"/>
    </source>
</evidence>
<sequence length="98" mass="11215">MSDFSITYSRVDQATQDVQQQTEAVSRAIEELDGKIQAVRQDFIGSTAEQYDAKVKYWRSNVDDMRYLLGKAQAALNSIRNNYSATDGREAMRWSELL</sequence>
<dbReference type="EMBL" id="SNYN01000034">
    <property type="protein sequence ID" value="TDQ44658.1"/>
    <property type="molecule type" value="Genomic_DNA"/>
</dbReference>
<dbReference type="AlphaFoldDB" id="A0A4R6UDA3"/>
<dbReference type="OrthoDB" id="3429226at2"/>
<dbReference type="NCBIfam" id="TIGR03930">
    <property type="entry name" value="WXG100_ESAT6"/>
    <property type="match status" value="1"/>
</dbReference>
<dbReference type="RefSeq" id="WP_133743599.1">
    <property type="nucleotide sequence ID" value="NZ_SNYN01000034.1"/>
</dbReference>
<name>A0A4R6UDA3_9ACTN</name>
<keyword evidence="3" id="KW-1185">Reference proteome</keyword>
<accession>A0A4R6UDA3</accession>
<dbReference type="InterPro" id="IPR036689">
    <property type="entry name" value="ESAT-6-like_sf"/>
</dbReference>
<protein>
    <recommendedName>
        <fullName evidence="1">ESAT-6-like protein</fullName>
    </recommendedName>
</protein>
<dbReference type="Gene3D" id="1.10.287.1060">
    <property type="entry name" value="ESAT-6-like"/>
    <property type="match status" value="1"/>
</dbReference>
<comment type="caution">
    <text evidence="2">The sequence shown here is derived from an EMBL/GenBank/DDBJ whole genome shotgun (WGS) entry which is preliminary data.</text>
</comment>
<gene>
    <name evidence="2" type="ORF">EV190_1347</name>
</gene>
<dbReference type="Proteomes" id="UP000295281">
    <property type="component" value="Unassembled WGS sequence"/>
</dbReference>
<dbReference type="Pfam" id="PF06013">
    <property type="entry name" value="WXG100"/>
    <property type="match status" value="1"/>
</dbReference>
<evidence type="ECO:0000313" key="3">
    <source>
        <dbReference type="Proteomes" id="UP000295281"/>
    </source>
</evidence>
<evidence type="ECO:0000256" key="1">
    <source>
        <dbReference type="RuleBase" id="RU362001"/>
    </source>
</evidence>
<dbReference type="InterPro" id="IPR010310">
    <property type="entry name" value="T7SS_ESAT-6-like"/>
</dbReference>
<comment type="similarity">
    <text evidence="1">Belongs to the WXG100 family.</text>
</comment>
<reference evidence="2 3" key="1">
    <citation type="submission" date="2019-03" db="EMBL/GenBank/DDBJ databases">
        <title>Genomic Encyclopedia of Type Strains, Phase IV (KMG-IV): sequencing the most valuable type-strain genomes for metagenomic binning, comparative biology and taxonomic classification.</title>
        <authorList>
            <person name="Goeker M."/>
        </authorList>
    </citation>
    <scope>NUCLEOTIDE SEQUENCE [LARGE SCALE GENOMIC DNA]</scope>
    <source>
        <strain evidence="2 3">DSM 46770</strain>
    </source>
</reference>